<feature type="compositionally biased region" description="Low complexity" evidence="1">
    <location>
        <begin position="16"/>
        <end position="25"/>
    </location>
</feature>
<dbReference type="SUPFAM" id="SSF53756">
    <property type="entry name" value="UDP-Glycosyltransferase/glycogen phosphorylase"/>
    <property type="match status" value="1"/>
</dbReference>
<dbReference type="Proteomes" id="UP000031368">
    <property type="component" value="Chromosome"/>
</dbReference>
<dbReference type="KEGG" id="rga:RGR602_CH02618"/>
<feature type="region of interest" description="Disordered" evidence="1">
    <location>
        <begin position="1"/>
        <end position="33"/>
    </location>
</feature>
<evidence type="ECO:0000256" key="1">
    <source>
        <dbReference type="SAM" id="MobiDB-lite"/>
    </source>
</evidence>
<sequence length="109" mass="11389">MARGISDCRKGTGAGRSASRSSPISRMRERFAPVDRAALKTPEDAPVVTSIGRFVPRCLSNHELLGKAILEACAPHKPVVSSRSEGPSWANGLIGDAGDVDSFAKAISG</sequence>
<organism evidence="2 3">
    <name type="scientific">Rhizobium gallicum bv. gallicum R602sp</name>
    <dbReference type="NCBI Taxonomy" id="1041138"/>
    <lineage>
        <taxon>Bacteria</taxon>
        <taxon>Pseudomonadati</taxon>
        <taxon>Pseudomonadota</taxon>
        <taxon>Alphaproteobacteria</taxon>
        <taxon>Hyphomicrobiales</taxon>
        <taxon>Rhizobiaceae</taxon>
        <taxon>Rhizobium/Agrobacterium group</taxon>
        <taxon>Rhizobium</taxon>
    </lineage>
</organism>
<accession>A0A0B4X5J1</accession>
<dbReference type="AlphaFoldDB" id="A0A0B4X5J1"/>
<evidence type="ECO:0000313" key="3">
    <source>
        <dbReference type="Proteomes" id="UP000031368"/>
    </source>
</evidence>
<reference evidence="2 3" key="1">
    <citation type="submission" date="2013-11" db="EMBL/GenBank/DDBJ databases">
        <title>Complete genome sequence of Rhizobium gallicum bv. gallicum R602.</title>
        <authorList>
            <person name="Bustos P."/>
            <person name="Santamaria R.I."/>
            <person name="Lozano L."/>
            <person name="Acosta J.L."/>
            <person name="Ormeno-Orrillo E."/>
            <person name="Rogel M.A."/>
            <person name="Romero D."/>
            <person name="Cevallos M.A."/>
            <person name="Martinez-Romero E."/>
            <person name="Gonzalez V."/>
        </authorList>
    </citation>
    <scope>NUCLEOTIDE SEQUENCE [LARGE SCALE GENOMIC DNA]</scope>
    <source>
        <strain evidence="2 3">R602</strain>
    </source>
</reference>
<dbReference type="EMBL" id="CP006877">
    <property type="protein sequence ID" value="AJD41940.1"/>
    <property type="molecule type" value="Genomic_DNA"/>
</dbReference>
<gene>
    <name evidence="2" type="ORF">RGR602_CH02618</name>
</gene>
<name>A0A0B4X5J1_9HYPH</name>
<protein>
    <submittedName>
        <fullName evidence="2">Glycosyltransferase family protein</fullName>
    </submittedName>
</protein>
<proteinExistence type="predicted"/>
<dbReference type="HOGENOM" id="CLU_2181790_0_0_5"/>
<evidence type="ECO:0000313" key="2">
    <source>
        <dbReference type="EMBL" id="AJD41940.1"/>
    </source>
</evidence>
<keyword evidence="2" id="KW-0808">Transferase</keyword>
<dbReference type="GO" id="GO:0016740">
    <property type="term" value="F:transferase activity"/>
    <property type="evidence" value="ECO:0007669"/>
    <property type="project" value="UniProtKB-KW"/>
</dbReference>
<keyword evidence="3" id="KW-1185">Reference proteome</keyword>
<feature type="compositionally biased region" description="Basic and acidic residues" evidence="1">
    <location>
        <begin position="1"/>
        <end position="10"/>
    </location>
</feature>